<dbReference type="OrthoDB" id="5798791at2759"/>
<keyword evidence="3" id="KW-1185">Reference proteome</keyword>
<sequence length="279" mass="31216">MSDEALNLATNLALKMLMENREFLNSLEEAVEKHLDELQPGPSTGNSAIRDLTSALRTACSMFSLENESIKESDHSSRDLGSLFEAGLKVEQAADERGIEIACRRVCHVIRRFIIRISHEVHVRNCYTMSSKIAELCYTIAAKCGGDNSRLLDATDEFNAKVVGELQNLLRDRQRPKSAGNSVLRSSARDAMVLKRRTHAPGSIATSIVTRNKGYLMNDGLYKARHKLAKKSKKTKQQHANEENEDVKKTAKAISQEIIDELRASLKLKSDDHLVLLRE</sequence>
<organism evidence="2 3">
    <name type="scientific">Caenorhabditis bovis</name>
    <dbReference type="NCBI Taxonomy" id="2654633"/>
    <lineage>
        <taxon>Eukaryota</taxon>
        <taxon>Metazoa</taxon>
        <taxon>Ecdysozoa</taxon>
        <taxon>Nematoda</taxon>
        <taxon>Chromadorea</taxon>
        <taxon>Rhabditida</taxon>
        <taxon>Rhabditina</taxon>
        <taxon>Rhabditomorpha</taxon>
        <taxon>Rhabditoidea</taxon>
        <taxon>Rhabditidae</taxon>
        <taxon>Peloderinae</taxon>
        <taxon>Caenorhabditis</taxon>
    </lineage>
</organism>
<dbReference type="Proteomes" id="UP000494206">
    <property type="component" value="Unassembled WGS sequence"/>
</dbReference>
<protein>
    <submittedName>
        <fullName evidence="2">Uncharacterized protein</fullName>
    </submittedName>
</protein>
<evidence type="ECO:0000313" key="2">
    <source>
        <dbReference type="EMBL" id="CAB3401635.1"/>
    </source>
</evidence>
<name>A0A8S1EHL7_9PELO</name>
<reference evidence="2 3" key="1">
    <citation type="submission" date="2020-04" db="EMBL/GenBank/DDBJ databases">
        <authorList>
            <person name="Laetsch R D."/>
            <person name="Stevens L."/>
            <person name="Kumar S."/>
            <person name="Blaxter L. M."/>
        </authorList>
    </citation>
    <scope>NUCLEOTIDE SEQUENCE [LARGE SCALE GENOMIC DNA]</scope>
</reference>
<dbReference type="AlphaFoldDB" id="A0A8S1EHL7"/>
<comment type="caution">
    <text evidence="2">The sequence shown here is derived from an EMBL/GenBank/DDBJ whole genome shotgun (WGS) entry which is preliminary data.</text>
</comment>
<gene>
    <name evidence="2" type="ORF">CBOVIS_LOCUS4358</name>
</gene>
<feature type="region of interest" description="Disordered" evidence="1">
    <location>
        <begin position="229"/>
        <end position="249"/>
    </location>
</feature>
<accession>A0A8S1EHL7</accession>
<proteinExistence type="predicted"/>
<evidence type="ECO:0000313" key="3">
    <source>
        <dbReference type="Proteomes" id="UP000494206"/>
    </source>
</evidence>
<evidence type="ECO:0000256" key="1">
    <source>
        <dbReference type="SAM" id="MobiDB-lite"/>
    </source>
</evidence>
<dbReference type="EMBL" id="CADEPM010000003">
    <property type="protein sequence ID" value="CAB3401635.1"/>
    <property type="molecule type" value="Genomic_DNA"/>
</dbReference>
<feature type="compositionally biased region" description="Basic and acidic residues" evidence="1">
    <location>
        <begin position="239"/>
        <end position="249"/>
    </location>
</feature>